<evidence type="ECO:0000313" key="3">
    <source>
        <dbReference type="EnsemblMetazoa" id="XP_050497657.1"/>
    </source>
</evidence>
<dbReference type="EnsemblMetazoa" id="XM_050641700.1">
    <property type="protein sequence ID" value="XP_050497657.1"/>
    <property type="gene ID" value="LOC126878800"/>
</dbReference>
<dbReference type="Pfam" id="PF16064">
    <property type="entry name" value="DUF4806"/>
    <property type="match status" value="1"/>
</dbReference>
<gene>
    <name evidence="5" type="primary">LOC114345950</name>
</gene>
<feature type="domain" description="DUF4806" evidence="2">
    <location>
        <begin position="2"/>
        <end position="65"/>
    </location>
</feature>
<dbReference type="AlphaFoldDB" id="A0A6P7GRU7"/>
<evidence type="ECO:0000313" key="5">
    <source>
        <dbReference type="RefSeq" id="XP_028152561.1"/>
    </source>
</evidence>
<dbReference type="InterPro" id="IPR032071">
    <property type="entry name" value="DUF4806"/>
</dbReference>
<proteinExistence type="predicted"/>
<evidence type="ECO:0000313" key="4">
    <source>
        <dbReference type="Proteomes" id="UP001652700"/>
    </source>
</evidence>
<name>A0A6P7GRU7_DIAVI</name>
<evidence type="ECO:0000256" key="1">
    <source>
        <dbReference type="SAM" id="MobiDB-lite"/>
    </source>
</evidence>
<protein>
    <submittedName>
        <fullName evidence="5">Uncharacterized protein LOC114345950</fullName>
    </submittedName>
</protein>
<dbReference type="Proteomes" id="UP001652700">
    <property type="component" value="Unplaced"/>
</dbReference>
<sequence length="150" mass="17537">MKKVVMNLRKIIGSGHSWRNACYKLSSVLFTKELLTHFSWTGVSRTKNTKLPFQKLHNILGIFYHVVKYCDGSFNYAHRETFFRDGILKHANTRLNPKKKNDKENNPDQENIRRGRDDILIEDIIICNVDVNPVEEELMGDDGEQQEEEN</sequence>
<dbReference type="InParanoid" id="A0A6P7GRU7"/>
<accession>A0A6P7GRU7</accession>
<dbReference type="RefSeq" id="XP_028152561.1">
    <property type="nucleotide sequence ID" value="XM_028296760.1"/>
</dbReference>
<reference evidence="5" key="1">
    <citation type="submission" date="2025-04" db="UniProtKB">
        <authorList>
            <consortium name="RefSeq"/>
        </authorList>
    </citation>
    <scope>IDENTIFICATION</scope>
    <source>
        <tissue evidence="5">Whole insect</tissue>
    </source>
</reference>
<reference evidence="3" key="2">
    <citation type="submission" date="2025-05" db="UniProtKB">
        <authorList>
            <consortium name="EnsemblMetazoa"/>
        </authorList>
    </citation>
    <scope>IDENTIFICATION</scope>
</reference>
<evidence type="ECO:0000259" key="2">
    <source>
        <dbReference type="Pfam" id="PF16064"/>
    </source>
</evidence>
<keyword evidence="4" id="KW-1185">Reference proteome</keyword>
<feature type="compositionally biased region" description="Basic and acidic residues" evidence="1">
    <location>
        <begin position="99"/>
        <end position="113"/>
    </location>
</feature>
<dbReference type="EnsemblMetazoa" id="XM_050663495.1">
    <property type="protein sequence ID" value="XP_050519452.1"/>
    <property type="gene ID" value="LOC126893379"/>
</dbReference>
<feature type="region of interest" description="Disordered" evidence="1">
    <location>
        <begin position="94"/>
        <end position="113"/>
    </location>
</feature>
<organism evidence="5">
    <name type="scientific">Diabrotica virgifera virgifera</name>
    <name type="common">western corn rootworm</name>
    <dbReference type="NCBI Taxonomy" id="50390"/>
    <lineage>
        <taxon>Eukaryota</taxon>
        <taxon>Metazoa</taxon>
        <taxon>Ecdysozoa</taxon>
        <taxon>Arthropoda</taxon>
        <taxon>Hexapoda</taxon>
        <taxon>Insecta</taxon>
        <taxon>Pterygota</taxon>
        <taxon>Neoptera</taxon>
        <taxon>Endopterygota</taxon>
        <taxon>Coleoptera</taxon>
        <taxon>Polyphaga</taxon>
        <taxon>Cucujiformia</taxon>
        <taxon>Chrysomeloidea</taxon>
        <taxon>Chrysomelidae</taxon>
        <taxon>Galerucinae</taxon>
        <taxon>Diabroticina</taxon>
        <taxon>Diabroticites</taxon>
        <taxon>Diabrotica</taxon>
    </lineage>
</organism>
<dbReference type="OrthoDB" id="7334331at2759"/>